<reference evidence="4 5" key="1">
    <citation type="submission" date="2014-09" db="EMBL/GenBank/DDBJ databases">
        <authorList>
            <person name="Urmite Genomes Urmite Genomes"/>
        </authorList>
    </citation>
    <scope>NUCLEOTIDE SEQUENCE [LARGE SCALE GENOMIC DNA]</scope>
    <source>
        <strain evidence="4 5">ES2</strain>
    </source>
</reference>
<dbReference type="Pfam" id="PF13426">
    <property type="entry name" value="PAS_9"/>
    <property type="match status" value="1"/>
</dbReference>
<dbReference type="SMART" id="SM00091">
    <property type="entry name" value="PAS"/>
    <property type="match status" value="3"/>
</dbReference>
<dbReference type="InterPro" id="IPR043128">
    <property type="entry name" value="Rev_trsase/Diguanyl_cyclase"/>
</dbReference>
<dbReference type="Pfam" id="PF00989">
    <property type="entry name" value="PAS"/>
    <property type="match status" value="1"/>
</dbReference>
<dbReference type="PROSITE" id="PS50113">
    <property type="entry name" value="PAC"/>
    <property type="match status" value="1"/>
</dbReference>
<dbReference type="InterPro" id="IPR000700">
    <property type="entry name" value="PAS-assoc_C"/>
</dbReference>
<dbReference type="SUPFAM" id="SSF55785">
    <property type="entry name" value="PYP-like sensor domain (PAS domain)"/>
    <property type="match status" value="2"/>
</dbReference>
<dbReference type="PANTHER" id="PTHR44757">
    <property type="entry name" value="DIGUANYLATE CYCLASE DGCP"/>
    <property type="match status" value="1"/>
</dbReference>
<dbReference type="InterPro" id="IPR052155">
    <property type="entry name" value="Biofilm_reg_signaling"/>
</dbReference>
<dbReference type="Proteomes" id="UP000043699">
    <property type="component" value="Unassembled WGS sequence"/>
</dbReference>
<dbReference type="OrthoDB" id="2624050at2"/>
<dbReference type="InterPro" id="IPR035965">
    <property type="entry name" value="PAS-like_dom_sf"/>
</dbReference>
<dbReference type="InterPro" id="IPR000014">
    <property type="entry name" value="PAS"/>
</dbReference>
<dbReference type="PROSITE" id="PS50887">
    <property type="entry name" value="GGDEF"/>
    <property type="match status" value="1"/>
</dbReference>
<accession>A0A098ELK4</accession>
<evidence type="ECO:0000259" key="3">
    <source>
        <dbReference type="PROSITE" id="PS50887"/>
    </source>
</evidence>
<dbReference type="InterPro" id="IPR001610">
    <property type="entry name" value="PAC"/>
</dbReference>
<evidence type="ECO:0000313" key="5">
    <source>
        <dbReference type="Proteomes" id="UP000043699"/>
    </source>
</evidence>
<dbReference type="PANTHER" id="PTHR44757:SF2">
    <property type="entry name" value="BIOFILM ARCHITECTURE MAINTENANCE PROTEIN MBAA"/>
    <property type="match status" value="1"/>
</dbReference>
<organism evidence="4 5">
    <name type="scientific">Planococcus massiliensis</name>
    <dbReference type="NCBI Taxonomy" id="1499687"/>
    <lineage>
        <taxon>Bacteria</taxon>
        <taxon>Bacillati</taxon>
        <taxon>Bacillota</taxon>
        <taxon>Bacilli</taxon>
        <taxon>Bacillales</taxon>
        <taxon>Caryophanaceae</taxon>
        <taxon>Planococcus</taxon>
    </lineage>
</organism>
<feature type="domain" description="GGDEF" evidence="3">
    <location>
        <begin position="411"/>
        <end position="547"/>
    </location>
</feature>
<protein>
    <submittedName>
        <fullName evidence="4">Putative diguanylate cyclase YegE</fullName>
    </submittedName>
</protein>
<dbReference type="AlphaFoldDB" id="A0A098ELK4"/>
<dbReference type="SMART" id="SM00267">
    <property type="entry name" value="GGDEF"/>
    <property type="match status" value="1"/>
</dbReference>
<sequence length="552" mass="63481">MGKPFTKEQLDLLYGSVDDLVFFMRQEGETFIYEYVNPACTAVFKKDLTGTSVDDSMPAELAEDIKGSYLTAMESGKPYTYQDYNLFSENHAANETKVTPIFAAGIWYILAITKNVTKQKKVEEGYLFYQSLIRDSLDPMITLTSDFFIFGMNETYAKTFDIPKEQWIGKHYSKLPYVDDYTFQNIKEELKNFKAGVSPQHTVISRKKNDDETAFFSVNYSPVYEGKMIRAFHIVLRELNNASELIEELKKTENVLESYKAALNYAALVGMWHPNGKIVYVNDNFKNLTGFERKELIGSNIKEIGKAFMTDEEFSEITETVLSGKIWRGELKSLTKSGGHFWVDTTIVPLTRYNGKVYQLLSIMFDITDRKELERKLHFMAYHDGLTKLPNRLMIVKEFMEMKRRADETGEWIAILYMDGDGFKNVNDKYGHDVGDEFIYRFGQTIQSSLRKQDMVARIGGDEFLVALAGLAPEDAANQIDRIIDRIKKELQTGWEIEGIHFSPTATIGVSIYPEHASDLETLVSQADHALYNAKRRGRNLVFYYQKTKEKF</sequence>
<dbReference type="CDD" id="cd01949">
    <property type="entry name" value="GGDEF"/>
    <property type="match status" value="1"/>
</dbReference>
<keyword evidence="5" id="KW-1185">Reference proteome</keyword>
<dbReference type="FunFam" id="3.30.70.270:FF:000001">
    <property type="entry name" value="Diguanylate cyclase domain protein"/>
    <property type="match status" value="1"/>
</dbReference>
<dbReference type="GO" id="GO:0006355">
    <property type="term" value="P:regulation of DNA-templated transcription"/>
    <property type="evidence" value="ECO:0007669"/>
    <property type="project" value="InterPro"/>
</dbReference>
<dbReference type="NCBIfam" id="TIGR00254">
    <property type="entry name" value="GGDEF"/>
    <property type="match status" value="1"/>
</dbReference>
<dbReference type="STRING" id="1499687.BN1080_01625"/>
<evidence type="ECO:0000259" key="2">
    <source>
        <dbReference type="PROSITE" id="PS50113"/>
    </source>
</evidence>
<dbReference type="InterPro" id="IPR029787">
    <property type="entry name" value="Nucleotide_cyclase"/>
</dbReference>
<dbReference type="Gene3D" id="3.30.450.20">
    <property type="entry name" value="PAS domain"/>
    <property type="match status" value="3"/>
</dbReference>
<dbReference type="Pfam" id="PF00990">
    <property type="entry name" value="GGDEF"/>
    <property type="match status" value="1"/>
</dbReference>
<feature type="domain" description="PAC" evidence="2">
    <location>
        <begin position="327"/>
        <end position="379"/>
    </location>
</feature>
<dbReference type="InterPro" id="IPR000160">
    <property type="entry name" value="GGDEF_dom"/>
</dbReference>
<dbReference type="RefSeq" id="WP_052651486.1">
    <property type="nucleotide sequence ID" value="NZ_CCXS01000001.1"/>
</dbReference>
<feature type="domain" description="PAS" evidence="1">
    <location>
        <begin position="275"/>
        <end position="300"/>
    </location>
</feature>
<gene>
    <name evidence="4" type="primary">yegE_4</name>
    <name evidence="4" type="ORF">BN1080_01625</name>
</gene>
<proteinExistence type="predicted"/>
<dbReference type="InterPro" id="IPR013767">
    <property type="entry name" value="PAS_fold"/>
</dbReference>
<dbReference type="SMART" id="SM00086">
    <property type="entry name" value="PAC"/>
    <property type="match status" value="1"/>
</dbReference>
<dbReference type="CDD" id="cd00130">
    <property type="entry name" value="PAS"/>
    <property type="match status" value="2"/>
</dbReference>
<evidence type="ECO:0000259" key="1">
    <source>
        <dbReference type="PROSITE" id="PS50112"/>
    </source>
</evidence>
<name>A0A098ELK4_9BACL</name>
<dbReference type="PROSITE" id="PS50112">
    <property type="entry name" value="PAS"/>
    <property type="match status" value="1"/>
</dbReference>
<evidence type="ECO:0000313" key="4">
    <source>
        <dbReference type="EMBL" id="CEG22692.1"/>
    </source>
</evidence>
<dbReference type="EMBL" id="CCXS01000001">
    <property type="protein sequence ID" value="CEG22692.1"/>
    <property type="molecule type" value="Genomic_DNA"/>
</dbReference>
<dbReference type="SUPFAM" id="SSF55073">
    <property type="entry name" value="Nucleotide cyclase"/>
    <property type="match status" value="1"/>
</dbReference>
<dbReference type="Gene3D" id="3.30.70.270">
    <property type="match status" value="1"/>
</dbReference>
<dbReference type="NCBIfam" id="TIGR00229">
    <property type="entry name" value="sensory_box"/>
    <property type="match status" value="1"/>
</dbReference>